<dbReference type="InterPro" id="IPR013320">
    <property type="entry name" value="ConA-like_dom_sf"/>
</dbReference>
<dbReference type="InterPro" id="IPR014755">
    <property type="entry name" value="Cu-Rt/internalin_Ig-like"/>
</dbReference>
<organism evidence="2 3">
    <name type="scientific">Ructibacterium gallinarum</name>
    <dbReference type="NCBI Taxonomy" id="2779355"/>
    <lineage>
        <taxon>Bacteria</taxon>
        <taxon>Bacillati</taxon>
        <taxon>Bacillota</taxon>
        <taxon>Clostridia</taxon>
        <taxon>Eubacteriales</taxon>
        <taxon>Oscillospiraceae</taxon>
        <taxon>Ructibacterium</taxon>
    </lineage>
</organism>
<proteinExistence type="predicted"/>
<dbReference type="EMBL" id="JADCKB010000005">
    <property type="protein sequence ID" value="MBE5039574.1"/>
    <property type="molecule type" value="Genomic_DNA"/>
</dbReference>
<reference evidence="2" key="1">
    <citation type="submission" date="2020-10" db="EMBL/GenBank/DDBJ databases">
        <title>ChiBAC.</title>
        <authorList>
            <person name="Zenner C."/>
            <person name="Hitch T.C.A."/>
            <person name="Clavel T."/>
        </authorList>
    </citation>
    <scope>NUCLEOTIDE SEQUENCE</scope>
    <source>
        <strain evidence="2">DSM 107454</strain>
    </source>
</reference>
<dbReference type="SUPFAM" id="SSF49899">
    <property type="entry name" value="Concanavalin A-like lectins/glucanases"/>
    <property type="match status" value="1"/>
</dbReference>
<dbReference type="Gene3D" id="2.60.120.200">
    <property type="match status" value="1"/>
</dbReference>
<name>A0A9D5M4U9_9FIRM</name>
<accession>A0A9D5M4U9</accession>
<sequence>MKKQMIAIFMIAAIVLTVPVFSAGIAQNRGNGLVAYYGFDNDYEVSGAYAKIVEDEQKGRVMYFDGDGTKESYAQQTFSINTPIETDCITIGFDVCAGQTNQWTFTQFIKTVDNHDIAFAAFYFTADGKFGYMKEPAWSTPKSEVDGTLTSNYVYTDYEANQWFHIDIIFDMSTGRAAWYKDGQKWGEGSSFSRREIMFDTMHITMRGGEGYNDSPTGDEYLKFDNIACFNTSKNAIEATCGYTDLENKTVRAVFSESMTSIDAEILNTETGDTVAMDSIVQHDAVAEITYVGDLAPNTQYAVKIKKDSTGAASGEMAEDILLYFRTAGDAQTPSQVFYYDCNSSDTTPAFEETEYQYRKDVGEEHGTVISFAAKTTAGTDISEVPLPFEEYDYTALSFDFMIPNANRTGYIYFMGDANNNPISFVFNKNGYLLGGSGWIGAGGGADYDAIKDLPTFMGAYEIGEWISFKIEYDKAKDIFSYYLNGEKIKEDVAIAGYNGFRSMTVVQNNKLAETLIGNEAIYIDNILYEKYVSVPYVETVEFSAVNGAVYGPLAEINAVVYKIDVCFSGEINPETLTDETIKLYCNGAEVVYEKGIYSADEMRYTIYPKEILIPGNMLYVSVNGVENFNGDTLAAYNTYIYQDEAAGGFAILELQYVDENGNPIIEKCEGPVYGSCVIANNTTETKTILVVSGEYIKKKLMGFHFTEKSLNPGEIFTVNAVNQLVTAENTPGSDLVLTVLNGAELHSPLTDKVTIEGSGSE</sequence>
<comment type="caution">
    <text evidence="2">The sequence shown here is derived from an EMBL/GenBank/DDBJ whole genome shotgun (WGS) entry which is preliminary data.</text>
</comment>
<evidence type="ECO:0000313" key="3">
    <source>
        <dbReference type="Proteomes" id="UP000806542"/>
    </source>
</evidence>
<keyword evidence="1" id="KW-0732">Signal</keyword>
<gene>
    <name evidence="2" type="ORF">INF28_03730</name>
</gene>
<dbReference type="Proteomes" id="UP000806542">
    <property type="component" value="Unassembled WGS sequence"/>
</dbReference>
<dbReference type="AlphaFoldDB" id="A0A9D5M4U9"/>
<evidence type="ECO:0000313" key="2">
    <source>
        <dbReference type="EMBL" id="MBE5039574.1"/>
    </source>
</evidence>
<protein>
    <submittedName>
        <fullName evidence="2">Uncharacterized protein</fullName>
    </submittedName>
</protein>
<dbReference type="RefSeq" id="WP_226392133.1">
    <property type="nucleotide sequence ID" value="NZ_JADCKB010000005.1"/>
</dbReference>
<keyword evidence="3" id="KW-1185">Reference proteome</keyword>
<evidence type="ECO:0000256" key="1">
    <source>
        <dbReference type="ARBA" id="ARBA00022729"/>
    </source>
</evidence>
<dbReference type="Gene3D" id="2.60.40.1220">
    <property type="match status" value="1"/>
</dbReference>